<reference evidence="4" key="1">
    <citation type="submission" date="2022-09" db="EMBL/GenBank/DDBJ databases">
        <title>Whole genome shotgun sequence of Streptomyces albidoflavus NBRC 12854.</title>
        <authorList>
            <person name="Komaki H."/>
            <person name="Tamura T."/>
        </authorList>
    </citation>
    <scope>NUCLEOTIDE SEQUENCE</scope>
    <source>
        <strain evidence="4">NBRC 12854</strain>
    </source>
</reference>
<evidence type="ECO:0008006" key="6">
    <source>
        <dbReference type="Google" id="ProtNLM"/>
    </source>
</evidence>
<dbReference type="Proteomes" id="UP001051844">
    <property type="component" value="Unassembled WGS sequence"/>
</dbReference>
<dbReference type="InterPro" id="IPR051534">
    <property type="entry name" value="CBASS_pafABC_assoc_protein"/>
</dbReference>
<sequence length="237" mass="26345">MFARHAVDVCYRRWRELRDVRRRLRPLSLVLKSGTWYVVAADLDRIATYRVSQILDATPSSEHFDRPPAFDLATHWAAYQEEFRSRRQIGTATVRLSPMGRARLPDHVDPEIPRAVEATAAPPGPDGWTKAVILTGHTCAQLLRLGTDIEVLAPTALREAMGRAARGWRRCTGGSWEGGLRRGPRAPSGPPGWSDEAESCAEPMQMTTRNAPADPFPGLPGWYLKTAGSILLRAWPT</sequence>
<dbReference type="InterPro" id="IPR057727">
    <property type="entry name" value="WCX_dom"/>
</dbReference>
<dbReference type="Pfam" id="PF25583">
    <property type="entry name" value="WCX"/>
    <property type="match status" value="1"/>
</dbReference>
<proteinExistence type="predicted"/>
<evidence type="ECO:0000259" key="3">
    <source>
        <dbReference type="Pfam" id="PF25583"/>
    </source>
</evidence>
<evidence type="ECO:0000313" key="4">
    <source>
        <dbReference type="EMBL" id="GHI45553.1"/>
    </source>
</evidence>
<dbReference type="PANTHER" id="PTHR34580:SF1">
    <property type="entry name" value="PROTEIN PAFC"/>
    <property type="match status" value="1"/>
</dbReference>
<accession>A0AA37BXG9</accession>
<dbReference type="InterPro" id="IPR026881">
    <property type="entry name" value="WYL_dom"/>
</dbReference>
<comment type="caution">
    <text evidence="4">The sequence shown here is derived from an EMBL/GenBank/DDBJ whole genome shotgun (WGS) entry which is preliminary data.</text>
</comment>
<protein>
    <recommendedName>
        <fullName evidence="6">WYL domain-containing protein</fullName>
    </recommendedName>
</protein>
<dbReference type="AlphaFoldDB" id="A0AA37BXG9"/>
<evidence type="ECO:0000259" key="2">
    <source>
        <dbReference type="Pfam" id="PF13280"/>
    </source>
</evidence>
<evidence type="ECO:0000313" key="5">
    <source>
        <dbReference type="Proteomes" id="UP001051844"/>
    </source>
</evidence>
<feature type="region of interest" description="Disordered" evidence="1">
    <location>
        <begin position="175"/>
        <end position="198"/>
    </location>
</feature>
<dbReference type="PANTHER" id="PTHR34580">
    <property type="match status" value="1"/>
</dbReference>
<name>A0AA37BXG9_9ACTN</name>
<gene>
    <name evidence="4" type="ORF">ScoT_17270</name>
</gene>
<feature type="domain" description="WYL" evidence="2">
    <location>
        <begin position="3"/>
        <end position="58"/>
    </location>
</feature>
<dbReference type="EMBL" id="BNDZ01000005">
    <property type="protein sequence ID" value="GHI45553.1"/>
    <property type="molecule type" value="Genomic_DNA"/>
</dbReference>
<evidence type="ECO:0000256" key="1">
    <source>
        <dbReference type="SAM" id="MobiDB-lite"/>
    </source>
</evidence>
<dbReference type="PROSITE" id="PS52050">
    <property type="entry name" value="WYL"/>
    <property type="match status" value="1"/>
</dbReference>
<dbReference type="Pfam" id="PF13280">
    <property type="entry name" value="WYL"/>
    <property type="match status" value="1"/>
</dbReference>
<organism evidence="4 5">
    <name type="scientific">Streptomyces albidoflavus</name>
    <dbReference type="NCBI Taxonomy" id="1886"/>
    <lineage>
        <taxon>Bacteria</taxon>
        <taxon>Bacillati</taxon>
        <taxon>Actinomycetota</taxon>
        <taxon>Actinomycetes</taxon>
        <taxon>Kitasatosporales</taxon>
        <taxon>Streptomycetaceae</taxon>
        <taxon>Streptomyces</taxon>
        <taxon>Streptomyces albidoflavus group</taxon>
    </lineage>
</organism>
<feature type="domain" description="WCX" evidence="3">
    <location>
        <begin position="91"/>
        <end position="167"/>
    </location>
</feature>